<feature type="region of interest" description="Disordered" evidence="2">
    <location>
        <begin position="255"/>
        <end position="279"/>
    </location>
</feature>
<feature type="compositionally biased region" description="Basic and acidic residues" evidence="2">
    <location>
        <begin position="262"/>
        <end position="279"/>
    </location>
</feature>
<name>A0AAV8UGS5_9RHOD</name>
<dbReference type="EMBL" id="JAMWBK010000010">
    <property type="protein sequence ID" value="KAJ8901694.1"/>
    <property type="molecule type" value="Genomic_DNA"/>
</dbReference>
<reference evidence="3 4" key="1">
    <citation type="journal article" date="2023" name="Nat. Commun.">
        <title>Origin of minicircular mitochondrial genomes in red algae.</title>
        <authorList>
            <person name="Lee Y."/>
            <person name="Cho C.H."/>
            <person name="Lee Y.M."/>
            <person name="Park S.I."/>
            <person name="Yang J.H."/>
            <person name="West J.A."/>
            <person name="Bhattacharya D."/>
            <person name="Yoon H.S."/>
        </authorList>
    </citation>
    <scope>NUCLEOTIDE SEQUENCE [LARGE SCALE GENOMIC DNA]</scope>
    <source>
        <strain evidence="3 4">CCMP1338</strain>
        <tissue evidence="3">Whole cell</tissue>
    </source>
</reference>
<evidence type="ECO:0000256" key="1">
    <source>
        <dbReference type="SAM" id="Coils"/>
    </source>
</evidence>
<evidence type="ECO:0000256" key="2">
    <source>
        <dbReference type="SAM" id="MobiDB-lite"/>
    </source>
</evidence>
<keyword evidence="1" id="KW-0175">Coiled coil</keyword>
<organism evidence="3 4">
    <name type="scientific">Rhodosorus marinus</name>
    <dbReference type="NCBI Taxonomy" id="101924"/>
    <lineage>
        <taxon>Eukaryota</taxon>
        <taxon>Rhodophyta</taxon>
        <taxon>Stylonematophyceae</taxon>
        <taxon>Stylonematales</taxon>
        <taxon>Stylonemataceae</taxon>
        <taxon>Rhodosorus</taxon>
    </lineage>
</organism>
<feature type="compositionally biased region" description="Basic and acidic residues" evidence="2">
    <location>
        <begin position="518"/>
        <end position="530"/>
    </location>
</feature>
<feature type="region of interest" description="Disordered" evidence="2">
    <location>
        <begin position="559"/>
        <end position="578"/>
    </location>
</feature>
<accession>A0AAV8UGS5</accession>
<sequence length="785" mass="88714">MFEDLHCVRVAEVCSMSLALEKEPSFTDSSFAVSETDEESDGTETFSLIHNDVSLAIDQLRSQLQVLQQADGSELEAELGEAKICADEAKEAYDVMKNTVREMGPDARARWLPHAKIQQETLKGLMSEYLSTKRQVARSAVSADRRNTEQADSEEDEEPETPAVDPVTAEKISEYLDQLDRAMDEIDNSIGRKEIDNTTRNQVKTAQETYDGLKDLVRSIPPLARAEYVAIAKTARDRLHKTLLELKEVHIVPEIVPSTPEKSQKAKEDSQRKPDQKRLERLHNDLAALLVKLRHEIDAKNYYGANLISPEATRVYEELKDEIRQHGPDVKNVWLPEILSQKNDLQAFVRVCEEAEESEFGVSFGDAEAAIDDVNDVPYPREATPKVLQRTAEESQMTDDVLMESICISIDSQVDSLTIALDACEARGGLTQPDYDGLKSQVAALKETYEKAKNEVRAMQSEGRENWISVLKSLQKDLHEVLVRHAELMRALTKNGETFLAVDEGHPQELQTEQLSEVSDHTPKHEKTDEDPAGLQVRHSEIGPSAEFDTPMASLEDLPELEETSSHAQPKADEHEQRTLSITAASVVEVETKLEATVYAMEEDSEKAALDFTIDLYRSAMAGLRNSRGILDEYKAFESSLVEEDMDVHKTKVVEFDGRIVAVMKSLVELENMAEADNRVLSSVLEEKSVNSSVYPMRPLRKYKRVFISEPSRRRADLLSFLITKRSRKFCEPRLEHRLGVDDECWALGHGLWPFRRDLVQKKLSKEHHVHQQEEPAEPKFCRGP</sequence>
<proteinExistence type="predicted"/>
<protein>
    <submittedName>
        <fullName evidence="3">Uncharacterized protein</fullName>
    </submittedName>
</protein>
<feature type="coiled-coil region" evidence="1">
    <location>
        <begin position="435"/>
        <end position="462"/>
    </location>
</feature>
<feature type="compositionally biased region" description="Acidic residues" evidence="2">
    <location>
        <begin position="151"/>
        <end position="160"/>
    </location>
</feature>
<dbReference type="AlphaFoldDB" id="A0AAV8UGS5"/>
<gene>
    <name evidence="3" type="ORF">NDN08_003900</name>
</gene>
<evidence type="ECO:0000313" key="3">
    <source>
        <dbReference type="EMBL" id="KAJ8901694.1"/>
    </source>
</evidence>
<comment type="caution">
    <text evidence="3">The sequence shown here is derived from an EMBL/GenBank/DDBJ whole genome shotgun (WGS) entry which is preliminary data.</text>
</comment>
<feature type="region of interest" description="Disordered" evidence="2">
    <location>
        <begin position="513"/>
        <end position="536"/>
    </location>
</feature>
<keyword evidence="4" id="KW-1185">Reference proteome</keyword>
<dbReference type="Proteomes" id="UP001157974">
    <property type="component" value="Unassembled WGS sequence"/>
</dbReference>
<feature type="region of interest" description="Disordered" evidence="2">
    <location>
        <begin position="136"/>
        <end position="166"/>
    </location>
</feature>
<evidence type="ECO:0000313" key="4">
    <source>
        <dbReference type="Proteomes" id="UP001157974"/>
    </source>
</evidence>